<dbReference type="InterPro" id="IPR003497">
    <property type="entry name" value="BRO_N_domain"/>
</dbReference>
<evidence type="ECO:0000259" key="1">
    <source>
        <dbReference type="PROSITE" id="PS51750"/>
    </source>
</evidence>
<dbReference type="SMART" id="SM01040">
    <property type="entry name" value="Bro-N"/>
    <property type="match status" value="1"/>
</dbReference>
<dbReference type="OrthoDB" id="5574448at2"/>
<dbReference type="Pfam" id="PF10549">
    <property type="entry name" value="ORF11CD3"/>
    <property type="match status" value="1"/>
</dbReference>
<keyword evidence="3" id="KW-1185">Reference proteome</keyword>
<dbReference type="InterPro" id="IPR018877">
    <property type="entry name" value="Phage_P22_Orf201_C"/>
</dbReference>
<feature type="domain" description="Bro-N" evidence="1">
    <location>
        <begin position="1"/>
        <end position="111"/>
    </location>
</feature>
<comment type="caution">
    <text evidence="2">The sequence shown here is derived from an EMBL/GenBank/DDBJ whole genome shotgun (WGS) entry which is preliminary data.</text>
</comment>
<dbReference type="Pfam" id="PF02498">
    <property type="entry name" value="Bro-N"/>
    <property type="match status" value="1"/>
</dbReference>
<dbReference type="PATRIC" id="fig|1747903.4.peg.1587"/>
<proteinExistence type="predicted"/>
<dbReference type="EMBL" id="LOCQ01000058">
    <property type="protein sequence ID" value="OBV38053.1"/>
    <property type="molecule type" value="Genomic_DNA"/>
</dbReference>
<sequence>MQELKFNGRNFSLIERDGRVWLTATDIATALGYSRSDQVSRIYLRHEREFSKEMTAVVENTTLGHINLSTEARIFSLRGAHLIGMFARTANGQAFRAWVLDQLDEADRQAAPARSLMAAWFKAKAAVDAQDKFASMCGKGLSEHKQVKPPLKKALDQIATQIQPSLLS</sequence>
<evidence type="ECO:0000313" key="3">
    <source>
        <dbReference type="Proteomes" id="UP000092713"/>
    </source>
</evidence>
<dbReference type="AlphaFoldDB" id="A0A1A7C166"/>
<dbReference type="RefSeq" id="WP_065308950.1">
    <property type="nucleotide sequence ID" value="NZ_LOCQ01000058.1"/>
</dbReference>
<protein>
    <submittedName>
        <fullName evidence="2">BRO family, N-terminal domain</fullName>
    </submittedName>
</protein>
<dbReference type="PROSITE" id="PS51750">
    <property type="entry name" value="BRO_N"/>
    <property type="match status" value="1"/>
</dbReference>
<reference evidence="2 3" key="1">
    <citation type="submission" date="2016-04" db="EMBL/GenBank/DDBJ databases">
        <title>Draft genome sequence of Janthinobacterium psychrotolerans sp. nov., isolated from freshwater sediments in Denmark.</title>
        <authorList>
            <person name="Gong X."/>
            <person name="Skrivergaard S."/>
            <person name="Korsgaard B.S."/>
            <person name="Schreiber L."/>
            <person name="Marshall I.P."/>
            <person name="Finster K."/>
            <person name="Schramm A."/>
        </authorList>
    </citation>
    <scope>NUCLEOTIDE SEQUENCE [LARGE SCALE GENOMIC DNA]</scope>
    <source>
        <strain evidence="2 3">S3-2</strain>
    </source>
</reference>
<organism evidence="2 3">
    <name type="scientific">Janthinobacterium psychrotolerans</name>
    <dbReference type="NCBI Taxonomy" id="1747903"/>
    <lineage>
        <taxon>Bacteria</taxon>
        <taxon>Pseudomonadati</taxon>
        <taxon>Pseudomonadota</taxon>
        <taxon>Betaproteobacteria</taxon>
        <taxon>Burkholderiales</taxon>
        <taxon>Oxalobacteraceae</taxon>
        <taxon>Janthinobacterium</taxon>
    </lineage>
</organism>
<accession>A0A1A7C166</accession>
<dbReference type="Proteomes" id="UP000092713">
    <property type="component" value="Unassembled WGS sequence"/>
</dbReference>
<gene>
    <name evidence="2" type="ORF">ASR47_10056</name>
</gene>
<dbReference type="STRING" id="1747903.ASR47_10056"/>
<name>A0A1A7C166_9BURK</name>
<evidence type="ECO:0000313" key="2">
    <source>
        <dbReference type="EMBL" id="OBV38053.1"/>
    </source>
</evidence>